<organism evidence="1 2">
    <name type="scientific">Champsocephalus gunnari</name>
    <name type="common">Mackerel icefish</name>
    <dbReference type="NCBI Taxonomy" id="52237"/>
    <lineage>
        <taxon>Eukaryota</taxon>
        <taxon>Metazoa</taxon>
        <taxon>Chordata</taxon>
        <taxon>Craniata</taxon>
        <taxon>Vertebrata</taxon>
        <taxon>Euteleostomi</taxon>
        <taxon>Actinopterygii</taxon>
        <taxon>Neopterygii</taxon>
        <taxon>Teleostei</taxon>
        <taxon>Neoteleostei</taxon>
        <taxon>Acanthomorphata</taxon>
        <taxon>Eupercaria</taxon>
        <taxon>Perciformes</taxon>
        <taxon>Notothenioidei</taxon>
        <taxon>Channichthyidae</taxon>
        <taxon>Champsocephalus</taxon>
    </lineage>
</organism>
<reference evidence="1 2" key="1">
    <citation type="journal article" date="2023" name="Mol. Biol. Evol.">
        <title>Genomics of Secondarily Temperate Adaptation in the Only Non-Antarctic Icefish.</title>
        <authorList>
            <person name="Rivera-Colon A.G."/>
            <person name="Rayamajhi N."/>
            <person name="Minhas B.F."/>
            <person name="Madrigal G."/>
            <person name="Bilyk K.T."/>
            <person name="Yoon V."/>
            <person name="Hune M."/>
            <person name="Gregory S."/>
            <person name="Cheng C.H.C."/>
            <person name="Catchen J.M."/>
        </authorList>
    </citation>
    <scope>NUCLEOTIDE SEQUENCE [LARGE SCALE GENOMIC DNA]</scope>
    <source>
        <tissue evidence="1">White muscle</tissue>
    </source>
</reference>
<comment type="caution">
    <text evidence="1">The sequence shown here is derived from an EMBL/GenBank/DDBJ whole genome shotgun (WGS) entry which is preliminary data.</text>
</comment>
<dbReference type="EMBL" id="JAURVH010001515">
    <property type="protein sequence ID" value="KAK5932904.1"/>
    <property type="molecule type" value="Genomic_DNA"/>
</dbReference>
<protein>
    <submittedName>
        <fullName evidence="1">Uncharacterized protein</fullName>
    </submittedName>
</protein>
<evidence type="ECO:0000313" key="1">
    <source>
        <dbReference type="EMBL" id="KAK5932904.1"/>
    </source>
</evidence>
<gene>
    <name evidence="1" type="ORF">CgunFtcFv8_004573</name>
</gene>
<dbReference type="AlphaFoldDB" id="A0AAN8I8H3"/>
<accession>A0AAN8I8H3</accession>
<proteinExistence type="predicted"/>
<dbReference type="Proteomes" id="UP001331515">
    <property type="component" value="Unassembled WGS sequence"/>
</dbReference>
<name>A0AAN8I8H3_CHAGU</name>
<evidence type="ECO:0000313" key="2">
    <source>
        <dbReference type="Proteomes" id="UP001331515"/>
    </source>
</evidence>
<keyword evidence="2" id="KW-1185">Reference proteome</keyword>
<sequence>MEKCGSLGELLCLGEQMKGGHSAKISPLEGELRDCSSMGGRVCASHAALLNLSLARLHRHVVPGSRSRGKLPLTGPCKLSQPFRKTYSHTFVTGIYCTRYMI</sequence>